<dbReference type="EMBL" id="ALJK01000229">
    <property type="protein sequence ID" value="EJN83542.1"/>
    <property type="molecule type" value="Genomic_DNA"/>
</dbReference>
<proteinExistence type="predicted"/>
<evidence type="ECO:0000313" key="1">
    <source>
        <dbReference type="EMBL" id="EJN83542.1"/>
    </source>
</evidence>
<protein>
    <submittedName>
        <fullName evidence="1">Uncharacterized protein</fullName>
    </submittedName>
</protein>
<organism evidence="1 2">
    <name type="scientific">Actinomyces naeslundii (strain ATCC 12104 / DSM 43013 / CCUG 2238 / JCM 8349 / NCTC 10301 / Howell 279)</name>
    <dbReference type="NCBI Taxonomy" id="1115803"/>
    <lineage>
        <taxon>Bacteria</taxon>
        <taxon>Bacillati</taxon>
        <taxon>Actinomycetota</taxon>
        <taxon>Actinomycetes</taxon>
        <taxon>Actinomycetales</taxon>
        <taxon>Actinomycetaceae</taxon>
        <taxon>Actinomyces</taxon>
    </lineage>
</organism>
<comment type="caution">
    <text evidence="1">The sequence shown here is derived from an EMBL/GenBank/DDBJ whole genome shotgun (WGS) entry which is preliminary data.</text>
</comment>
<name>J3F0W6_ACTNH</name>
<reference evidence="1 2" key="1">
    <citation type="submission" date="2012-07" db="EMBL/GenBank/DDBJ databases">
        <authorList>
            <person name="Durkin A.S."/>
            <person name="McCorrison J."/>
            <person name="Torralba M."/>
            <person name="Gillis M."/>
            <person name="Methe B."/>
            <person name="Sutton G."/>
            <person name="Nelson K.E."/>
        </authorList>
    </citation>
    <scope>NUCLEOTIDE SEQUENCE [LARGE SCALE GENOMIC DNA]</scope>
    <source>
        <strain evidence="2">ATCC 12104 / DSM 43013 / CCUG 2238 / JCM 8349 / NCTC 10301 / Howell 279</strain>
    </source>
</reference>
<sequence length="147" mass="16374">MRVRRLRARRKADRIVTERYHRGGIEAEVAIRCRTAITRGTDLSRLSRLGEPAPQTKREWRLRCHHGGQKTVRSTDPDQSPWWLLAPARGTVVGATIPYLSALGLKWAAAYVALNATGGLTVPTPQFRERISGGFALEDGSRTSRVT</sequence>
<dbReference type="Proteomes" id="UP000007814">
    <property type="component" value="Unassembled WGS sequence"/>
</dbReference>
<evidence type="ECO:0000313" key="2">
    <source>
        <dbReference type="Proteomes" id="UP000007814"/>
    </source>
</evidence>
<dbReference type="eggNOG" id="ENOG50310TG">
    <property type="taxonomic scope" value="Bacteria"/>
</dbReference>
<gene>
    <name evidence="1" type="ORF">HMPREF1129_2011</name>
</gene>
<dbReference type="PATRIC" id="fig|1115803.3.peg.2520"/>
<accession>J3F0W6</accession>
<dbReference type="AlphaFoldDB" id="J3F0W6"/>